<dbReference type="AlphaFoldDB" id="A0A1I7RJ81"/>
<feature type="active site" evidence="2">
    <location>
        <position position="72"/>
    </location>
</feature>
<feature type="domain" description="Peptidase A1" evidence="6">
    <location>
        <begin position="54"/>
        <end position="362"/>
    </location>
</feature>
<dbReference type="Pfam" id="PF00026">
    <property type="entry name" value="Asp"/>
    <property type="match status" value="1"/>
</dbReference>
<dbReference type="SUPFAM" id="SSF50630">
    <property type="entry name" value="Acid proteases"/>
    <property type="match status" value="1"/>
</dbReference>
<organism evidence="8 10">
    <name type="scientific">Bursaphelenchus xylophilus</name>
    <name type="common">Pinewood nematode worm</name>
    <name type="synonym">Aphelenchoides xylophilus</name>
    <dbReference type="NCBI Taxonomy" id="6326"/>
    <lineage>
        <taxon>Eukaryota</taxon>
        <taxon>Metazoa</taxon>
        <taxon>Ecdysozoa</taxon>
        <taxon>Nematoda</taxon>
        <taxon>Chromadorea</taxon>
        <taxon>Rhabditida</taxon>
        <taxon>Tylenchina</taxon>
        <taxon>Tylenchomorpha</taxon>
        <taxon>Aphelenchoidea</taxon>
        <taxon>Aphelenchoididae</taxon>
        <taxon>Bursaphelenchus</taxon>
    </lineage>
</organism>
<dbReference type="InterPro" id="IPR001969">
    <property type="entry name" value="Aspartic_peptidase_AS"/>
</dbReference>
<comment type="similarity">
    <text evidence="1 3">Belongs to the peptidase A1 family.</text>
</comment>
<keyword evidence="5" id="KW-0732">Signal</keyword>
<protein>
    <submittedName>
        <fullName evidence="7">(pine wood nematode) hypothetical protein</fullName>
    </submittedName>
    <submittedName>
        <fullName evidence="10">Peptidase A1 domain-containing protein</fullName>
    </submittedName>
</protein>
<dbReference type="WBParaSite" id="BXY_0076300.1">
    <property type="protein sequence ID" value="BXY_0076300.1"/>
    <property type="gene ID" value="BXY_0076300"/>
</dbReference>
<feature type="signal peptide" evidence="5">
    <location>
        <begin position="1"/>
        <end position="17"/>
    </location>
</feature>
<dbReference type="PROSITE" id="PS51767">
    <property type="entry name" value="PEPTIDASE_A1"/>
    <property type="match status" value="1"/>
</dbReference>
<dbReference type="OrthoDB" id="5839471at2759"/>
<dbReference type="InterPro" id="IPR021109">
    <property type="entry name" value="Peptidase_aspartic_dom_sf"/>
</dbReference>
<dbReference type="InterPro" id="IPR033121">
    <property type="entry name" value="PEPTIDASE_A1"/>
</dbReference>
<evidence type="ECO:0000256" key="2">
    <source>
        <dbReference type="PIRSR" id="PIRSR601461-1"/>
    </source>
</evidence>
<evidence type="ECO:0000256" key="1">
    <source>
        <dbReference type="ARBA" id="ARBA00007447"/>
    </source>
</evidence>
<evidence type="ECO:0000313" key="9">
    <source>
        <dbReference type="Proteomes" id="UP000659654"/>
    </source>
</evidence>
<dbReference type="SMR" id="A0A1I7RJ81"/>
<sequence length="436" mass="47942">MLRNVVLAALLVQQGWAGSFQVKVAKETKDKNATDGILQDIYGQLMQNENNVLYLGYISLGTPPQRFKTIFDTGSTALWVPKQGCSSRGPVVEHCAAQKELYDPDESETADPTGHTFQIRYGTGSVRGHLYDDTFAFGDPNGDQLKLKRKVRFGAGEQMTFGDTSILGLPSYDNQEETSIFHEAVREGLMDNPIFTTYLTKCAREKCENGGIITFGDEDREHCGEVADRVNIVKGTTHWEVPLQGMLVNGEFVEVKLNGVSDTGTSHLIVPTNVMNTIKQKLRPTQAEGGYLMSCNSKFTISVIINNLEYPIDSKNLLIPHDGNQCQLAVAGGDFPFVLLGDPFIRAYCQIHDVEKKQLGFAPTNGSPKPKPYKGGRNNGKKGGKGGNNGGKDNGGEDGGDNGRPFFNPFKGTPFEKAYEKAMKDLQKHIPDFNRF</sequence>
<feature type="chain" id="PRO_5035399405" evidence="5">
    <location>
        <begin position="18"/>
        <end position="436"/>
    </location>
</feature>
<name>A0A1I7RJ81_BURXY</name>
<evidence type="ECO:0000256" key="5">
    <source>
        <dbReference type="SAM" id="SignalP"/>
    </source>
</evidence>
<dbReference type="eggNOG" id="KOG1339">
    <property type="taxonomic scope" value="Eukaryota"/>
</dbReference>
<evidence type="ECO:0000313" key="8">
    <source>
        <dbReference type="Proteomes" id="UP000095284"/>
    </source>
</evidence>
<keyword evidence="3" id="KW-0645">Protease</keyword>
<gene>
    <name evidence="7" type="ORF">BXYJ_LOCUS10608</name>
</gene>
<dbReference type="EMBL" id="CAJFCV020000004">
    <property type="protein sequence ID" value="CAG9119450.1"/>
    <property type="molecule type" value="Genomic_DNA"/>
</dbReference>
<dbReference type="GO" id="GO:0005764">
    <property type="term" value="C:lysosome"/>
    <property type="evidence" value="ECO:0007669"/>
    <property type="project" value="TreeGrafter"/>
</dbReference>
<dbReference type="InterPro" id="IPR001461">
    <property type="entry name" value="Aspartic_peptidase_A1"/>
</dbReference>
<accession>A0A1I7RJ81</accession>
<reference evidence="10" key="1">
    <citation type="submission" date="2016-11" db="UniProtKB">
        <authorList>
            <consortium name="WormBaseParasite"/>
        </authorList>
    </citation>
    <scope>IDENTIFICATION</scope>
</reference>
<feature type="active site" evidence="2">
    <location>
        <position position="262"/>
    </location>
</feature>
<dbReference type="Proteomes" id="UP000582659">
    <property type="component" value="Unassembled WGS sequence"/>
</dbReference>
<feature type="compositionally biased region" description="Basic residues" evidence="4">
    <location>
        <begin position="371"/>
        <end position="384"/>
    </location>
</feature>
<reference evidence="7" key="2">
    <citation type="submission" date="2020-09" db="EMBL/GenBank/DDBJ databases">
        <authorList>
            <person name="Kikuchi T."/>
        </authorList>
    </citation>
    <scope>NUCLEOTIDE SEQUENCE</scope>
    <source>
        <strain evidence="7">Ka4C1</strain>
    </source>
</reference>
<dbReference type="Proteomes" id="UP000095284">
    <property type="component" value="Unplaced"/>
</dbReference>
<evidence type="ECO:0000256" key="3">
    <source>
        <dbReference type="RuleBase" id="RU000454"/>
    </source>
</evidence>
<dbReference type="Gene3D" id="2.40.70.10">
    <property type="entry name" value="Acid Proteases"/>
    <property type="match status" value="2"/>
</dbReference>
<evidence type="ECO:0000256" key="4">
    <source>
        <dbReference type="SAM" id="MobiDB-lite"/>
    </source>
</evidence>
<dbReference type="PANTHER" id="PTHR47966">
    <property type="entry name" value="BETA-SITE APP-CLEAVING ENZYME, ISOFORM A-RELATED"/>
    <property type="match status" value="1"/>
</dbReference>
<dbReference type="GO" id="GO:0006508">
    <property type="term" value="P:proteolysis"/>
    <property type="evidence" value="ECO:0007669"/>
    <property type="project" value="UniProtKB-KW"/>
</dbReference>
<proteinExistence type="inferred from homology"/>
<dbReference type="PRINTS" id="PR00792">
    <property type="entry name" value="PEPSIN"/>
</dbReference>
<keyword evidence="9" id="KW-1185">Reference proteome</keyword>
<feature type="region of interest" description="Disordered" evidence="4">
    <location>
        <begin position="360"/>
        <end position="413"/>
    </location>
</feature>
<dbReference type="PROSITE" id="PS00141">
    <property type="entry name" value="ASP_PROTEASE"/>
    <property type="match status" value="1"/>
</dbReference>
<evidence type="ECO:0000313" key="7">
    <source>
        <dbReference type="EMBL" id="CAD5228765.1"/>
    </source>
</evidence>
<keyword evidence="3" id="KW-0064">Aspartyl protease</keyword>
<dbReference type="InterPro" id="IPR034164">
    <property type="entry name" value="Pepsin-like_dom"/>
</dbReference>
<keyword evidence="3" id="KW-0378">Hydrolase</keyword>
<dbReference type="PANTHER" id="PTHR47966:SF45">
    <property type="entry name" value="PEPTIDASE A1 DOMAIN-CONTAINING PROTEIN"/>
    <property type="match status" value="1"/>
</dbReference>
<dbReference type="GO" id="GO:0004190">
    <property type="term" value="F:aspartic-type endopeptidase activity"/>
    <property type="evidence" value="ECO:0007669"/>
    <property type="project" value="UniProtKB-KW"/>
</dbReference>
<dbReference type="CDD" id="cd05471">
    <property type="entry name" value="pepsin_like"/>
    <property type="match status" value="1"/>
</dbReference>
<evidence type="ECO:0000259" key="6">
    <source>
        <dbReference type="PROSITE" id="PS51767"/>
    </source>
</evidence>
<evidence type="ECO:0000313" key="10">
    <source>
        <dbReference type="WBParaSite" id="BXY_0076300.1"/>
    </source>
</evidence>
<dbReference type="Proteomes" id="UP000659654">
    <property type="component" value="Unassembled WGS sequence"/>
</dbReference>
<dbReference type="EMBL" id="CAJFDI010000004">
    <property type="protein sequence ID" value="CAD5228765.1"/>
    <property type="molecule type" value="Genomic_DNA"/>
</dbReference>